<evidence type="ECO:0000313" key="25">
    <source>
        <dbReference type="EMBL" id="KAG8491715.1"/>
    </source>
</evidence>
<dbReference type="HAMAP" id="MF_00235">
    <property type="entry name" value="Adenylate_kinase_Adk"/>
    <property type="match status" value="1"/>
</dbReference>
<dbReference type="InterPro" id="IPR006259">
    <property type="entry name" value="Adenyl_kin_sub"/>
</dbReference>
<comment type="similarity">
    <text evidence="6">Belongs to the adenylate kinase family.</text>
</comment>
<dbReference type="InterPro" id="IPR000850">
    <property type="entry name" value="Adenylat/UMP-CMP_kin"/>
</dbReference>
<keyword evidence="15" id="KW-0967">Endosome</keyword>
<feature type="chain" id="PRO_5035217985" description="adenylate kinase" evidence="23">
    <location>
        <begin position="21"/>
        <end position="1128"/>
    </location>
</feature>
<keyword evidence="14" id="KW-0547">Nucleotide-binding</keyword>
<dbReference type="PANTHER" id="PTHR10766:SF55">
    <property type="entry name" value="TRANSMEMBRANE 9 SUPERFAMILY MEMBER 4"/>
    <property type="match status" value="1"/>
</dbReference>
<dbReference type="InterPro" id="IPR036193">
    <property type="entry name" value="ADK_active_lid_dom_sf"/>
</dbReference>
<proteinExistence type="inferred from homology"/>
<dbReference type="GO" id="GO:0004017">
    <property type="term" value="F:AMP kinase activity"/>
    <property type="evidence" value="ECO:0007669"/>
    <property type="project" value="UniProtKB-EC"/>
</dbReference>
<dbReference type="InterPro" id="IPR033690">
    <property type="entry name" value="Adenylat_kinase_CS"/>
</dbReference>
<dbReference type="NCBIfam" id="TIGR01351">
    <property type="entry name" value="adk"/>
    <property type="match status" value="1"/>
</dbReference>
<dbReference type="EC" id="2.7.4.3" evidence="8"/>
<keyword evidence="17" id="KW-0067">ATP-binding</keyword>
<dbReference type="CDD" id="cd01428">
    <property type="entry name" value="ADK"/>
    <property type="match status" value="1"/>
</dbReference>
<dbReference type="GO" id="GO:0000139">
    <property type="term" value="C:Golgi membrane"/>
    <property type="evidence" value="ECO:0007669"/>
    <property type="project" value="UniProtKB-SubCell"/>
</dbReference>
<feature type="transmembrane region" description="Helical" evidence="22">
    <location>
        <begin position="459"/>
        <end position="485"/>
    </location>
</feature>
<dbReference type="FunFam" id="3.40.50.300:FF:001694">
    <property type="entry name" value="Adenylate kinase, chloroplastic"/>
    <property type="match status" value="1"/>
</dbReference>
<comment type="catalytic activity">
    <reaction evidence="1">
        <text>AMP + ATP = 2 ADP</text>
        <dbReference type="Rhea" id="RHEA:12973"/>
        <dbReference type="ChEBI" id="CHEBI:30616"/>
        <dbReference type="ChEBI" id="CHEBI:456215"/>
        <dbReference type="ChEBI" id="CHEBI:456216"/>
        <dbReference type="EC" id="2.7.4.3"/>
    </reaction>
</comment>
<dbReference type="InterPro" id="IPR018962">
    <property type="entry name" value="DUF1995"/>
</dbReference>
<evidence type="ECO:0000256" key="19">
    <source>
        <dbReference type="ARBA" id="ARBA00023034"/>
    </source>
</evidence>
<dbReference type="PANTHER" id="PTHR10766">
    <property type="entry name" value="TRANSMEMBRANE 9 SUPERFAMILY PROTEIN"/>
    <property type="match status" value="1"/>
</dbReference>
<keyword evidence="18 22" id="KW-1133">Transmembrane helix</keyword>
<evidence type="ECO:0000256" key="8">
    <source>
        <dbReference type="ARBA" id="ARBA00012955"/>
    </source>
</evidence>
<evidence type="ECO:0000256" key="9">
    <source>
        <dbReference type="ARBA" id="ARBA00022528"/>
    </source>
</evidence>
<dbReference type="GO" id="GO:0072657">
    <property type="term" value="P:protein localization to membrane"/>
    <property type="evidence" value="ECO:0007669"/>
    <property type="project" value="TreeGrafter"/>
</dbReference>
<evidence type="ECO:0000256" key="12">
    <source>
        <dbReference type="ARBA" id="ARBA00022692"/>
    </source>
</evidence>
<evidence type="ECO:0000256" key="18">
    <source>
        <dbReference type="ARBA" id="ARBA00022989"/>
    </source>
</evidence>
<evidence type="ECO:0000256" key="2">
    <source>
        <dbReference type="ARBA" id="ARBA00004229"/>
    </source>
</evidence>
<feature type="transmembrane region" description="Helical" evidence="22">
    <location>
        <begin position="570"/>
        <end position="592"/>
    </location>
</feature>
<dbReference type="Proteomes" id="UP000701853">
    <property type="component" value="Chromosome 6"/>
</dbReference>
<dbReference type="Gene3D" id="3.40.50.300">
    <property type="entry name" value="P-loop containing nucleotide triphosphate hydrolases"/>
    <property type="match status" value="1"/>
</dbReference>
<dbReference type="OrthoDB" id="439792at2759"/>
<keyword evidence="10" id="KW-0934">Plastid</keyword>
<dbReference type="InterPro" id="IPR004240">
    <property type="entry name" value="EMP70"/>
</dbReference>
<evidence type="ECO:0000256" key="4">
    <source>
        <dbReference type="ARBA" id="ARBA00004653"/>
    </source>
</evidence>
<evidence type="ECO:0000256" key="6">
    <source>
        <dbReference type="ARBA" id="ARBA00007220"/>
    </source>
</evidence>
<evidence type="ECO:0000256" key="3">
    <source>
        <dbReference type="ARBA" id="ARBA00004337"/>
    </source>
</evidence>
<reference evidence="25 26" key="1">
    <citation type="journal article" date="2021" name="bioRxiv">
        <title>The Gossypium anomalum genome as a resource for cotton improvement and evolutionary analysis of hybrid incompatibility.</title>
        <authorList>
            <person name="Grover C.E."/>
            <person name="Yuan D."/>
            <person name="Arick M.A."/>
            <person name="Miller E.R."/>
            <person name="Hu G."/>
            <person name="Peterson D.G."/>
            <person name="Wendel J.F."/>
            <person name="Udall J.A."/>
        </authorList>
    </citation>
    <scope>NUCLEOTIDE SEQUENCE [LARGE SCALE GENOMIC DNA]</scope>
    <source>
        <strain evidence="25">JFW-Udall</strain>
        <tissue evidence="25">Leaf</tissue>
    </source>
</reference>
<keyword evidence="26" id="KW-1185">Reference proteome</keyword>
<comment type="subunit">
    <text evidence="7">Monomer.</text>
</comment>
<dbReference type="InterPro" id="IPR027417">
    <property type="entry name" value="P-loop_NTPase"/>
</dbReference>
<dbReference type="GO" id="GO:0009507">
    <property type="term" value="C:chloroplast"/>
    <property type="evidence" value="ECO:0007669"/>
    <property type="project" value="UniProtKB-SubCell"/>
</dbReference>
<keyword evidence="19" id="KW-0333">Golgi apparatus</keyword>
<keyword evidence="9" id="KW-0150">Chloroplast</keyword>
<dbReference type="SUPFAM" id="SSF57774">
    <property type="entry name" value="Microbial and mitochondrial ADK, insert 'zinc finger' domain"/>
    <property type="match status" value="1"/>
</dbReference>
<comment type="subcellular location">
    <subcellularLocation>
        <location evidence="3">Endosome membrane</location>
        <topology evidence="3">Multi-pass membrane protein</topology>
    </subcellularLocation>
    <subcellularLocation>
        <location evidence="4">Golgi apparatus membrane</location>
        <topology evidence="4">Multi-pass membrane protein</topology>
    </subcellularLocation>
    <subcellularLocation>
        <location evidence="2">Plastid</location>
        <location evidence="2">Chloroplast</location>
    </subcellularLocation>
</comment>
<comment type="similarity">
    <text evidence="5">Belongs to the nonaspanin (TM9SF) (TC 9.A.2) family.</text>
</comment>
<keyword evidence="16" id="KW-0418">Kinase</keyword>
<evidence type="ECO:0000256" key="5">
    <source>
        <dbReference type="ARBA" id="ARBA00005227"/>
    </source>
</evidence>
<evidence type="ECO:0000256" key="23">
    <source>
        <dbReference type="SAM" id="SignalP"/>
    </source>
</evidence>
<feature type="transmembrane region" description="Helical" evidence="22">
    <location>
        <begin position="287"/>
        <end position="309"/>
    </location>
</feature>
<dbReference type="Pfam" id="PF02990">
    <property type="entry name" value="EMP70"/>
    <property type="match status" value="2"/>
</dbReference>
<evidence type="ECO:0000256" key="21">
    <source>
        <dbReference type="ARBA" id="ARBA00031517"/>
    </source>
</evidence>
<evidence type="ECO:0000259" key="24">
    <source>
        <dbReference type="Pfam" id="PF09353"/>
    </source>
</evidence>
<name>A0A8J5Z0R2_9ROSI</name>
<dbReference type="GO" id="GO:0010008">
    <property type="term" value="C:endosome membrane"/>
    <property type="evidence" value="ECO:0007669"/>
    <property type="project" value="UniProtKB-SubCell"/>
</dbReference>
<dbReference type="Pfam" id="PF09353">
    <property type="entry name" value="DUF1995"/>
    <property type="match status" value="1"/>
</dbReference>
<evidence type="ECO:0000256" key="22">
    <source>
        <dbReference type="SAM" id="Phobius"/>
    </source>
</evidence>
<dbReference type="PRINTS" id="PR00094">
    <property type="entry name" value="ADENYLTKNASE"/>
</dbReference>
<dbReference type="PROSITE" id="PS00113">
    <property type="entry name" value="ADENYLATE_KINASE"/>
    <property type="match status" value="1"/>
</dbReference>
<dbReference type="Pfam" id="PF00406">
    <property type="entry name" value="ADK"/>
    <property type="match status" value="1"/>
</dbReference>
<feature type="transmembrane region" description="Helical" evidence="22">
    <location>
        <begin position="491"/>
        <end position="514"/>
    </location>
</feature>
<feature type="signal peptide" evidence="23">
    <location>
        <begin position="1"/>
        <end position="20"/>
    </location>
</feature>
<protein>
    <recommendedName>
        <fullName evidence="8">adenylate kinase</fullName>
        <ecNumber evidence="8">2.7.4.3</ecNumber>
    </recommendedName>
    <alternativeName>
        <fullName evidence="21">ATP:AMP phosphotransferase</fullName>
    </alternativeName>
</protein>
<evidence type="ECO:0000256" key="14">
    <source>
        <dbReference type="ARBA" id="ARBA00022741"/>
    </source>
</evidence>
<evidence type="ECO:0000256" key="20">
    <source>
        <dbReference type="ARBA" id="ARBA00023136"/>
    </source>
</evidence>
<evidence type="ECO:0000256" key="13">
    <source>
        <dbReference type="ARBA" id="ARBA00022729"/>
    </source>
</evidence>
<gene>
    <name evidence="25" type="ORF">CXB51_015128</name>
</gene>
<comment type="caution">
    <text evidence="25">The sequence shown here is derived from an EMBL/GenBank/DDBJ whole genome shotgun (WGS) entry which is preliminary data.</text>
</comment>
<evidence type="ECO:0000313" key="26">
    <source>
        <dbReference type="Proteomes" id="UP000701853"/>
    </source>
</evidence>
<evidence type="ECO:0000256" key="15">
    <source>
        <dbReference type="ARBA" id="ARBA00022753"/>
    </source>
</evidence>
<feature type="domain" description="DUF1995" evidence="24">
    <location>
        <begin position="861"/>
        <end position="1103"/>
    </location>
</feature>
<keyword evidence="12 22" id="KW-0812">Transmembrane</keyword>
<dbReference type="EMBL" id="JAHUZN010000006">
    <property type="protein sequence ID" value="KAG8491715.1"/>
    <property type="molecule type" value="Genomic_DNA"/>
</dbReference>
<keyword evidence="20 22" id="KW-0472">Membrane</keyword>
<dbReference type="AlphaFoldDB" id="A0A8J5Z0R2"/>
<keyword evidence="11" id="KW-0808">Transferase</keyword>
<sequence>MGNFGIWVLTICLIFQSGFGFYLPGSYPLKHVVGNYLSVKVNSLTSIDTEMPFSYYSLPFCKPVEGVKDSAENLGELLMGDRIENSPYRFKMHTNETEIFLCQTNKLSSDDFKLLTKRIDEMYQVNLILDNLPAIRYTRKEGFMLRWTGYPIGVKIKDVYYVFNHLKFKVLVHKYEETNVARVMGTGDAVEGFPSVGNKGSDVPGYMVVGFEVIPCSVMHNGDLVKNLKMYEKYPSPIKCEPTTVSMPIKEGEPIVFTYEVTFEESDIKWPSRWDAYLKMEGAKVHWFSILNSLMVITFLAGIVLVIFLRTVRRDLTRYEELDKEAQALVNEELSGWKLVVGDVFRAPSYPALLCIMVGDGVQILGMAIVTILFAALGFMSPASRGTLITGMLFSYMILGIAAGYVAVRLWRTIGFGDHKGWVPLLGKLLVSSPAPHIEYPVRTNQIPREIPAQKYPSWLLVLGAGTLPFGTLFIELFFIMSSIWMGRVYYVFGFLFIVLVLLVVVCAEVSLVLTYMHLCVEDWKWWWKSFFASGSVAIYIFLYSINYLIFDLKSLSGPVSATLYLGYSLFMVLTIMFATGTVGFLSSFWFVHYLFSSGLRVSCSTNEPLKVMISGAPASGKGTQCELIVQKFGLVHISTGDLLRAEVSSGTEIGNKAKEFMNSGRLVPDEIVTAMVTVRLSRQDAKEKGWLLDGYPRSFAQAQSLEELNIRPDIYIVLDVPDEILIDRCVGRRLDPVTGKIYHLKNFPPESEEIKARLVTRADDTEEKVKSRLEIYKQNAAAISSTYSSITNKIDGNRPKEIIFKDIDSLLSQLLKDKTAKSVKPVLQTESRLDQASSNQEKWRGIPTRLNNIPHSREIRNYFYDDVLQATQRAVNDGRTRLKVEINIPELNPEMDVYRIGTLMELVRVIALSFADDGKRVKVCVQGSMGEGALAGMPLQLAGTRKILEFMDWGNYGAMGTFIKIGSIGAKEVDEEDDMFILVAPQNAVGNCIIDDLRAMTDAAGKRPVIIINPRLKDLPGSSGIMQTMGRDKRLEYAASFESCYFFRLLYYAGTQYPIMGAIRMTYPYDYELYKRVDEPSGKEKYVSLSTFKERPTIDEINDAFLGKPRNKDKKASGIWGFLSGVF</sequence>
<evidence type="ECO:0000256" key="7">
    <source>
        <dbReference type="ARBA" id="ARBA00011245"/>
    </source>
</evidence>
<feature type="transmembrane region" description="Helical" evidence="22">
    <location>
        <begin position="526"/>
        <end position="550"/>
    </location>
</feature>
<evidence type="ECO:0000256" key="17">
    <source>
        <dbReference type="ARBA" id="ARBA00022840"/>
    </source>
</evidence>
<organism evidence="25 26">
    <name type="scientific">Gossypium anomalum</name>
    <dbReference type="NCBI Taxonomy" id="47600"/>
    <lineage>
        <taxon>Eukaryota</taxon>
        <taxon>Viridiplantae</taxon>
        <taxon>Streptophyta</taxon>
        <taxon>Embryophyta</taxon>
        <taxon>Tracheophyta</taxon>
        <taxon>Spermatophyta</taxon>
        <taxon>Magnoliopsida</taxon>
        <taxon>eudicotyledons</taxon>
        <taxon>Gunneridae</taxon>
        <taxon>Pentapetalae</taxon>
        <taxon>rosids</taxon>
        <taxon>malvids</taxon>
        <taxon>Malvales</taxon>
        <taxon>Malvaceae</taxon>
        <taxon>Malvoideae</taxon>
        <taxon>Gossypium</taxon>
    </lineage>
</organism>
<dbReference type="GO" id="GO:0005524">
    <property type="term" value="F:ATP binding"/>
    <property type="evidence" value="ECO:0007669"/>
    <property type="project" value="UniProtKB-KW"/>
</dbReference>
<feature type="transmembrane region" description="Helical" evidence="22">
    <location>
        <begin position="352"/>
        <end position="376"/>
    </location>
</feature>
<evidence type="ECO:0000256" key="10">
    <source>
        <dbReference type="ARBA" id="ARBA00022640"/>
    </source>
</evidence>
<evidence type="ECO:0000256" key="1">
    <source>
        <dbReference type="ARBA" id="ARBA00000582"/>
    </source>
</evidence>
<keyword evidence="13 23" id="KW-0732">Signal</keyword>
<dbReference type="SUPFAM" id="SSF52540">
    <property type="entry name" value="P-loop containing nucleoside triphosphate hydrolases"/>
    <property type="match status" value="1"/>
</dbReference>
<evidence type="ECO:0000256" key="11">
    <source>
        <dbReference type="ARBA" id="ARBA00022679"/>
    </source>
</evidence>
<accession>A0A8J5Z0R2</accession>
<evidence type="ECO:0000256" key="16">
    <source>
        <dbReference type="ARBA" id="ARBA00022777"/>
    </source>
</evidence>
<feature type="transmembrane region" description="Helical" evidence="22">
    <location>
        <begin position="388"/>
        <end position="408"/>
    </location>
</feature>